<accession>A0A9D2RJR1</accession>
<evidence type="ECO:0000256" key="3">
    <source>
        <dbReference type="ARBA" id="ARBA00012450"/>
    </source>
</evidence>
<comment type="similarity">
    <text evidence="2">Belongs to the EPSP synthase family.</text>
</comment>
<feature type="non-terminal residue" evidence="10">
    <location>
        <position position="1"/>
    </location>
</feature>
<evidence type="ECO:0000256" key="6">
    <source>
        <dbReference type="ARBA" id="ARBA00023141"/>
    </source>
</evidence>
<evidence type="ECO:0000256" key="5">
    <source>
        <dbReference type="ARBA" id="ARBA00022679"/>
    </source>
</evidence>
<evidence type="ECO:0000256" key="4">
    <source>
        <dbReference type="ARBA" id="ARBA00022605"/>
    </source>
</evidence>
<dbReference type="Gene3D" id="3.65.10.10">
    <property type="entry name" value="Enolpyruvate transferase domain"/>
    <property type="match status" value="2"/>
</dbReference>
<dbReference type="Pfam" id="PF00275">
    <property type="entry name" value="EPSP_synthase"/>
    <property type="match status" value="1"/>
</dbReference>
<evidence type="ECO:0000256" key="8">
    <source>
        <dbReference type="NCBIfam" id="TIGR01356"/>
    </source>
</evidence>
<keyword evidence="4" id="KW-0028">Amino-acid biosynthesis</keyword>
<dbReference type="PROSITE" id="PS00885">
    <property type="entry name" value="EPSP_SYNTHASE_2"/>
    <property type="match status" value="1"/>
</dbReference>
<keyword evidence="5 10" id="KW-0808">Transferase</keyword>
<dbReference type="AlphaFoldDB" id="A0A9D2RJR1"/>
<dbReference type="EC" id="2.5.1.19" evidence="3 8"/>
<dbReference type="CDD" id="cd01556">
    <property type="entry name" value="EPSP_synthase"/>
    <property type="match status" value="1"/>
</dbReference>
<reference evidence="10" key="1">
    <citation type="journal article" date="2021" name="PeerJ">
        <title>Extensive microbial diversity within the chicken gut microbiome revealed by metagenomics and culture.</title>
        <authorList>
            <person name="Gilroy R."/>
            <person name="Ravi A."/>
            <person name="Getino M."/>
            <person name="Pursley I."/>
            <person name="Horton D.L."/>
            <person name="Alikhan N.F."/>
            <person name="Baker D."/>
            <person name="Gharbi K."/>
            <person name="Hall N."/>
            <person name="Watson M."/>
            <person name="Adriaenssens E.M."/>
            <person name="Foster-Nyarko E."/>
            <person name="Jarju S."/>
            <person name="Secka A."/>
            <person name="Antonio M."/>
            <person name="Oren A."/>
            <person name="Chaudhuri R.R."/>
            <person name="La Ragione R."/>
            <person name="Hildebrand F."/>
            <person name="Pallen M.J."/>
        </authorList>
    </citation>
    <scope>NUCLEOTIDE SEQUENCE</scope>
    <source>
        <strain evidence="10">9264</strain>
    </source>
</reference>
<dbReference type="PROSITE" id="PS00104">
    <property type="entry name" value="EPSP_SYNTHASE_1"/>
    <property type="match status" value="1"/>
</dbReference>
<proteinExistence type="inferred from homology"/>
<evidence type="ECO:0000259" key="9">
    <source>
        <dbReference type="Pfam" id="PF00275"/>
    </source>
</evidence>
<dbReference type="Proteomes" id="UP000823889">
    <property type="component" value="Unassembled WGS sequence"/>
</dbReference>
<comment type="caution">
    <text evidence="10">The sequence shown here is derived from an EMBL/GenBank/DDBJ whole genome shotgun (WGS) entry which is preliminary data.</text>
</comment>
<keyword evidence="6" id="KW-0057">Aromatic amino acid biosynthesis</keyword>
<gene>
    <name evidence="10" type="primary">aroA</name>
    <name evidence="10" type="ORF">H9906_07845</name>
</gene>
<evidence type="ECO:0000313" key="10">
    <source>
        <dbReference type="EMBL" id="HJD44922.1"/>
    </source>
</evidence>
<protein>
    <recommendedName>
        <fullName evidence="3 8">3-phosphoshikimate 1-carboxyvinyltransferase</fullName>
        <ecNumber evidence="3 8">2.5.1.19</ecNumber>
    </recommendedName>
</protein>
<name>A0A9D2RJR1_9BURK</name>
<dbReference type="InterPro" id="IPR013792">
    <property type="entry name" value="RNA3'P_cycl/enolpyr_Trfase_a/b"/>
</dbReference>
<evidence type="ECO:0000256" key="7">
    <source>
        <dbReference type="ARBA" id="ARBA00044633"/>
    </source>
</evidence>
<reference evidence="10" key="2">
    <citation type="submission" date="2021-04" db="EMBL/GenBank/DDBJ databases">
        <authorList>
            <person name="Gilroy R."/>
        </authorList>
    </citation>
    <scope>NUCLEOTIDE SEQUENCE</scope>
    <source>
        <strain evidence="10">9264</strain>
    </source>
</reference>
<dbReference type="SUPFAM" id="SSF55205">
    <property type="entry name" value="EPT/RTPC-like"/>
    <property type="match status" value="1"/>
</dbReference>
<dbReference type="EMBL" id="DWUQ01000162">
    <property type="protein sequence ID" value="HJD44922.1"/>
    <property type="molecule type" value="Genomic_DNA"/>
</dbReference>
<dbReference type="PIRSF" id="PIRSF000505">
    <property type="entry name" value="EPSPS"/>
    <property type="match status" value="1"/>
</dbReference>
<dbReference type="GO" id="GO:0009423">
    <property type="term" value="P:chorismate biosynthetic process"/>
    <property type="evidence" value="ECO:0007669"/>
    <property type="project" value="UniProtKB-UniRule"/>
</dbReference>
<dbReference type="InterPro" id="IPR036968">
    <property type="entry name" value="Enolpyruvate_Tfrase_sf"/>
</dbReference>
<dbReference type="GO" id="GO:0009073">
    <property type="term" value="P:aromatic amino acid family biosynthetic process"/>
    <property type="evidence" value="ECO:0007669"/>
    <property type="project" value="UniProtKB-KW"/>
</dbReference>
<dbReference type="GO" id="GO:0003866">
    <property type="term" value="F:3-phosphoshikimate 1-carboxyvinyltransferase activity"/>
    <property type="evidence" value="ECO:0007669"/>
    <property type="project" value="UniProtKB-UniRule"/>
</dbReference>
<dbReference type="InterPro" id="IPR023193">
    <property type="entry name" value="EPSP_synthase_CS"/>
</dbReference>
<organism evidence="10 11">
    <name type="scientific">Candidatus Paenalcaligenes intestinipullorum</name>
    <dbReference type="NCBI Taxonomy" id="2838718"/>
    <lineage>
        <taxon>Bacteria</taxon>
        <taxon>Pseudomonadati</taxon>
        <taxon>Pseudomonadota</taxon>
        <taxon>Betaproteobacteria</taxon>
        <taxon>Burkholderiales</taxon>
        <taxon>Alcaligenaceae</taxon>
        <taxon>Paenalcaligenes</taxon>
    </lineage>
</organism>
<dbReference type="NCBIfam" id="TIGR01356">
    <property type="entry name" value="aroA"/>
    <property type="match status" value="1"/>
</dbReference>
<dbReference type="PANTHER" id="PTHR21090:SF5">
    <property type="entry name" value="PENTAFUNCTIONAL AROM POLYPEPTIDE"/>
    <property type="match status" value="1"/>
</dbReference>
<evidence type="ECO:0000256" key="2">
    <source>
        <dbReference type="ARBA" id="ARBA00009948"/>
    </source>
</evidence>
<comment type="pathway">
    <text evidence="1">Metabolic intermediate biosynthesis; chorismate biosynthesis; chorismate from D-erythrose 4-phosphate and phosphoenolpyruvate: step 6/7.</text>
</comment>
<feature type="domain" description="Enolpyruvate transferase" evidence="9">
    <location>
        <begin position="1"/>
        <end position="382"/>
    </location>
</feature>
<evidence type="ECO:0000256" key="1">
    <source>
        <dbReference type="ARBA" id="ARBA00004811"/>
    </source>
</evidence>
<evidence type="ECO:0000313" key="11">
    <source>
        <dbReference type="Proteomes" id="UP000823889"/>
    </source>
</evidence>
<sequence length="389" mass="41912">TRVMLEALTKMGVSVSRPNAQSIAIQGGSPFAHRQADLFLQNAGTAFRSLTAALAVMGGDFRLHGIPRMHERPIGDLVTSLRQLGAEIEYEANEGYPPLHIKQPNFSPSSSTVEVRGEVSSQFLTALLMAAPLWTASQGQALTIEVEGRLISQPYIAITLAMMADFGVQVVNQDWQRFVVHAEAQYQSPGAYHVEGDASSASYFLALGAIGGGPIDIQGVGSNSVQGDVQFAKVVEAMGAQVEFQPHAMTVTGSCVAKGERLQAFDLDFNLIPDAAMTAAALAMFADGPCTLRNIASWRVKETDRIEAMHAELAKLGAQVESGEDWLKVWPIRSEAWQSASIETYDDHRIAMCFSLAAFGPLPVTILDPNCVSKTFPDYFSVFEGLVSA</sequence>
<dbReference type="PANTHER" id="PTHR21090">
    <property type="entry name" value="AROM/DEHYDROQUINATE SYNTHASE"/>
    <property type="match status" value="1"/>
</dbReference>
<dbReference type="InterPro" id="IPR001986">
    <property type="entry name" value="Enolpyruvate_Tfrase_dom"/>
</dbReference>
<dbReference type="GO" id="GO:0008652">
    <property type="term" value="P:amino acid biosynthetic process"/>
    <property type="evidence" value="ECO:0007669"/>
    <property type="project" value="UniProtKB-KW"/>
</dbReference>
<comment type="catalytic activity">
    <reaction evidence="7">
        <text>3-phosphoshikimate + phosphoenolpyruvate = 5-O-(1-carboxyvinyl)-3-phosphoshikimate + phosphate</text>
        <dbReference type="Rhea" id="RHEA:21256"/>
        <dbReference type="ChEBI" id="CHEBI:43474"/>
        <dbReference type="ChEBI" id="CHEBI:57701"/>
        <dbReference type="ChEBI" id="CHEBI:58702"/>
        <dbReference type="ChEBI" id="CHEBI:145989"/>
        <dbReference type="EC" id="2.5.1.19"/>
    </reaction>
    <physiologicalReaction direction="left-to-right" evidence="7">
        <dbReference type="Rhea" id="RHEA:21257"/>
    </physiologicalReaction>
</comment>
<dbReference type="HAMAP" id="MF_00210">
    <property type="entry name" value="EPSP_synth"/>
    <property type="match status" value="1"/>
</dbReference>
<dbReference type="InterPro" id="IPR006264">
    <property type="entry name" value="EPSP_synthase"/>
</dbReference>